<organism evidence="4">
    <name type="scientific">Heliothis virescens</name>
    <name type="common">Tobacco budworm moth</name>
    <dbReference type="NCBI Taxonomy" id="7102"/>
    <lineage>
        <taxon>Eukaryota</taxon>
        <taxon>Metazoa</taxon>
        <taxon>Ecdysozoa</taxon>
        <taxon>Arthropoda</taxon>
        <taxon>Hexapoda</taxon>
        <taxon>Insecta</taxon>
        <taxon>Pterygota</taxon>
        <taxon>Neoptera</taxon>
        <taxon>Endopterygota</taxon>
        <taxon>Lepidoptera</taxon>
        <taxon>Glossata</taxon>
        <taxon>Ditrysia</taxon>
        <taxon>Noctuoidea</taxon>
        <taxon>Noctuidae</taxon>
        <taxon>Heliothinae</taxon>
        <taxon>Heliothis</taxon>
    </lineage>
</organism>
<evidence type="ECO:0000256" key="1">
    <source>
        <dbReference type="PROSITE-ProRule" id="PRU00371"/>
    </source>
</evidence>
<dbReference type="InterPro" id="IPR006578">
    <property type="entry name" value="MADF-dom"/>
</dbReference>
<dbReference type="PANTHER" id="PTHR12243">
    <property type="entry name" value="MADF DOMAIN TRANSCRIPTION FACTOR"/>
    <property type="match status" value="1"/>
</dbReference>
<feature type="domain" description="BESS" evidence="3">
    <location>
        <begin position="173"/>
        <end position="212"/>
    </location>
</feature>
<comment type="subcellular location">
    <subcellularLocation>
        <location evidence="1">Nucleus</location>
    </subcellularLocation>
</comment>
<dbReference type="AlphaFoldDB" id="A0A2A4JTJ3"/>
<dbReference type="GO" id="GO:0005634">
    <property type="term" value="C:nucleus"/>
    <property type="evidence" value="ECO:0007669"/>
    <property type="project" value="UniProtKB-SubCell"/>
</dbReference>
<evidence type="ECO:0000313" key="4">
    <source>
        <dbReference type="EMBL" id="PCG75357.1"/>
    </source>
</evidence>
<protein>
    <recommendedName>
        <fullName evidence="5">MADF domain-containing protein</fullName>
    </recommendedName>
</protein>
<dbReference type="EMBL" id="NWSH01000606">
    <property type="protein sequence ID" value="PCG75357.1"/>
    <property type="molecule type" value="Genomic_DNA"/>
</dbReference>
<dbReference type="PROSITE" id="PS51029">
    <property type="entry name" value="MADF"/>
    <property type="match status" value="1"/>
</dbReference>
<comment type="caution">
    <text evidence="4">The sequence shown here is derived from an EMBL/GenBank/DDBJ whole genome shotgun (WGS) entry which is preliminary data.</text>
</comment>
<dbReference type="GO" id="GO:0006357">
    <property type="term" value="P:regulation of transcription by RNA polymerase II"/>
    <property type="evidence" value="ECO:0007669"/>
    <property type="project" value="TreeGrafter"/>
</dbReference>
<dbReference type="SMART" id="SM00595">
    <property type="entry name" value="MADF"/>
    <property type="match status" value="1"/>
</dbReference>
<evidence type="ECO:0000259" key="2">
    <source>
        <dbReference type="PROSITE" id="PS51029"/>
    </source>
</evidence>
<dbReference type="GO" id="GO:0005667">
    <property type="term" value="C:transcription regulator complex"/>
    <property type="evidence" value="ECO:0007669"/>
    <property type="project" value="TreeGrafter"/>
</dbReference>
<reference evidence="4" key="1">
    <citation type="submission" date="2017-09" db="EMBL/GenBank/DDBJ databases">
        <title>Contemporary evolution of a Lepidopteran species, Heliothis virescens, in response to modern agricultural practices.</title>
        <authorList>
            <person name="Fritz M.L."/>
            <person name="Deyonke A.M."/>
            <person name="Papanicolaou A."/>
            <person name="Micinski S."/>
            <person name="Westbrook J."/>
            <person name="Gould F."/>
        </authorList>
    </citation>
    <scope>NUCLEOTIDE SEQUENCE [LARGE SCALE GENOMIC DNA]</scope>
    <source>
        <strain evidence="4">HvINT-</strain>
        <tissue evidence="4">Whole body</tissue>
    </source>
</reference>
<feature type="domain" description="MADF" evidence="2">
    <location>
        <begin position="5"/>
        <end position="94"/>
    </location>
</feature>
<dbReference type="InterPro" id="IPR004210">
    <property type="entry name" value="BESS_motif"/>
</dbReference>
<name>A0A2A4JTJ3_HELVI</name>
<dbReference type="GO" id="GO:0003677">
    <property type="term" value="F:DNA binding"/>
    <property type="evidence" value="ECO:0007669"/>
    <property type="project" value="InterPro"/>
</dbReference>
<dbReference type="PROSITE" id="PS51031">
    <property type="entry name" value="BESS"/>
    <property type="match status" value="1"/>
</dbReference>
<gene>
    <name evidence="4" type="ORF">B5V51_11838</name>
</gene>
<evidence type="ECO:0008006" key="5">
    <source>
        <dbReference type="Google" id="ProtNLM"/>
    </source>
</evidence>
<dbReference type="PANTHER" id="PTHR12243:SF67">
    <property type="entry name" value="COREPRESSOR OF PANGOLIN, ISOFORM A-RELATED"/>
    <property type="match status" value="1"/>
</dbReference>
<sequence length="223" mass="26212">MNERLLISLVQQYTELYDPEDPHYHDDQCRMSIWEEIARNTNEKPIACKEKWKKIRENFRKAINLRKSKSDQGAKTFKPIRYVKELKFLIPYMEPNESEVLTKLLSISSDDDDEGNIKPTATVYIPQPQTTVTINRITKNKEKKTENILEPTNQTQPVFQPYLEKIYDRQEEKDPTVEFFKNLGETVKTFPPDVRVRVKRAVFSIVSEAEEEMVTGEAIDRKP</sequence>
<proteinExistence type="predicted"/>
<dbReference type="Pfam" id="PF10545">
    <property type="entry name" value="MADF_DNA_bdg"/>
    <property type="match status" value="1"/>
</dbReference>
<keyword evidence="1" id="KW-0539">Nucleus</keyword>
<accession>A0A2A4JTJ3</accession>
<dbReference type="InterPro" id="IPR039353">
    <property type="entry name" value="TF_Adf1"/>
</dbReference>
<evidence type="ECO:0000259" key="3">
    <source>
        <dbReference type="PROSITE" id="PS51031"/>
    </source>
</evidence>